<sequence length="990" mass="111314">MNEFLVLQELSVLASVSKIITEKFGISDEVLSEYIVHLAKTLKSSGELAEKLGKEGLEISEGVAKQIFSTVNAEKPRHRSRSLHNMHKGDAIEAQVKIVNDDEITVSIPPGIEVQILCKDNDYRRGERLQVRVSEEEPLKLEILEPATKASNPYFSAPRSYGKLTGIKLDSKTPSKPRISSPELWEANKLIEANVYNPAVHPDISVLREEDSHDFDIQLNQDEPAFLRGQTAKSGLPAEPVKIVRNQDGSMAKSAMHQSTLSKERRDLREHQQKQAMQSIPKDIMKAWEDPSAAPGSRALISSLKTRGGQDMGAIRNKKFLNTSRTSATITEQRQSLPICKLKQSLVETIGKCRVLVVIGETGSGKTTQITQYLVESGFANRGKIACTQPRRMAAMSVAKRVSEEFGCKLGTKVGYSIRFEDCTSSETIIKYMTDGMLLREALVDRDLNAYSVIILDEAHERNIHTDVLFGLLKSTLEHRKDLHLIVTSATLEAEKFSAYFNDCPIFTIPGRNYHVEVFFTQEPEADYLEATLDTVTQIHLTEPPGDILVFLTGQEEIDTTCQILNERMAALGDVVPPLLVLPVYSAQPSEVQSRIFDPAPEGSRKCVVATNIAEASLTINGIYYVVDPGFAKIKAFNPKLGMDTLIVSSISQASAKQRAGRAGRTGPGKCFRLYTESAFKNEMLPSTVPEIQRTNLANTVLSLKAMGINDLFGFDFMDRPPTQSLVNAMETLYALGSLDDEGLLTQLGRKMSEFPLEPQLSKMLLTAVDLECVDETITIVAMLSVPSVFYRPRDKQGIADQKRARFHQIEGDHLTLLNVYETWKAHKFSNSWCYDNFIQSRSMKRAQDVRTQLLSIIERHNFEIKSSRGDYGRVRKAITAGFFAHAARKDPKEGYRTLVDNHQIYIHPSSALFNRAPEWVVYHELVLTTKEYMREVCAVEPHWLVDVAPHFYKKIDPDQLKSMRKNKKIEPLFNRYEDKNAWRLTRRKG</sequence>
<dbReference type="SUPFAM" id="SSF52540">
    <property type="entry name" value="P-loop containing nucleoside triphosphate hydrolases"/>
    <property type="match status" value="1"/>
</dbReference>
<dbReference type="InterPro" id="IPR007502">
    <property type="entry name" value="Helicase-assoc_dom"/>
</dbReference>
<evidence type="ECO:0000256" key="8">
    <source>
        <dbReference type="ARBA" id="ARBA00047984"/>
    </source>
</evidence>
<evidence type="ECO:0000313" key="11">
    <source>
        <dbReference type="EMBL" id="OMJ81156.1"/>
    </source>
</evidence>
<dbReference type="OrthoDB" id="10253254at2759"/>
<dbReference type="SMART" id="SM00490">
    <property type="entry name" value="HELICc"/>
    <property type="match status" value="1"/>
</dbReference>
<dbReference type="PROSITE" id="PS51192">
    <property type="entry name" value="HELICASE_ATP_BIND_1"/>
    <property type="match status" value="1"/>
</dbReference>
<evidence type="ECO:0000259" key="10">
    <source>
        <dbReference type="PROSITE" id="PS51194"/>
    </source>
</evidence>
<dbReference type="FunFam" id="1.20.120.1080:FF:000001">
    <property type="entry name" value="Pre-mRNA-splicing factor ATP-dependent RNA helicase"/>
    <property type="match status" value="1"/>
</dbReference>
<dbReference type="InterPro" id="IPR048333">
    <property type="entry name" value="HA2_WH"/>
</dbReference>
<feature type="domain" description="Helicase ATP-binding" evidence="9">
    <location>
        <begin position="347"/>
        <end position="510"/>
    </location>
</feature>
<dbReference type="EMBL" id="MPUH01000391">
    <property type="protein sequence ID" value="OMJ81156.1"/>
    <property type="molecule type" value="Genomic_DNA"/>
</dbReference>
<dbReference type="Pfam" id="PF21010">
    <property type="entry name" value="HA2_C"/>
    <property type="match status" value="1"/>
</dbReference>
<comment type="caution">
    <text evidence="11">The sequence shown here is derived from an EMBL/GenBank/DDBJ whole genome shotgun (WGS) entry which is preliminary data.</text>
</comment>
<keyword evidence="6" id="KW-0067">ATP-binding</keyword>
<dbReference type="GO" id="GO:0003724">
    <property type="term" value="F:RNA helicase activity"/>
    <property type="evidence" value="ECO:0007669"/>
    <property type="project" value="UniProtKB-EC"/>
</dbReference>
<dbReference type="PROSITE" id="PS51194">
    <property type="entry name" value="HELICASE_CTER"/>
    <property type="match status" value="1"/>
</dbReference>
<feature type="domain" description="Helicase C-terminal" evidence="10">
    <location>
        <begin position="535"/>
        <end position="708"/>
    </location>
</feature>
<accession>A0A1R2BWP6</accession>
<evidence type="ECO:0000256" key="5">
    <source>
        <dbReference type="ARBA" id="ARBA00022806"/>
    </source>
</evidence>
<dbReference type="Pfam" id="PF07717">
    <property type="entry name" value="OB_NTP_bind"/>
    <property type="match status" value="1"/>
</dbReference>
<dbReference type="GO" id="GO:0000390">
    <property type="term" value="P:spliceosomal complex disassembly"/>
    <property type="evidence" value="ECO:0007669"/>
    <property type="project" value="TreeGrafter"/>
</dbReference>
<evidence type="ECO:0000313" key="12">
    <source>
        <dbReference type="Proteomes" id="UP000187209"/>
    </source>
</evidence>
<proteinExistence type="predicted"/>
<dbReference type="PANTHER" id="PTHR18934:SF85">
    <property type="entry name" value="ATP-DEPENDENT RNA HELICASE DHX8"/>
    <property type="match status" value="1"/>
</dbReference>
<name>A0A1R2BWP6_9CILI</name>
<dbReference type="SMART" id="SM00847">
    <property type="entry name" value="HA2"/>
    <property type="match status" value="1"/>
</dbReference>
<dbReference type="FunFam" id="3.40.50.300:FF:000007">
    <property type="entry name" value="Pre-mRNA-splicing factor ATP-dependent RNA helicase"/>
    <property type="match status" value="1"/>
</dbReference>
<dbReference type="InterPro" id="IPR001650">
    <property type="entry name" value="Helicase_C-like"/>
</dbReference>
<keyword evidence="7" id="KW-0508">mRNA splicing</keyword>
<gene>
    <name evidence="11" type="ORF">SteCoe_18422</name>
</gene>
<dbReference type="InterPro" id="IPR011545">
    <property type="entry name" value="DEAD/DEAH_box_helicase_dom"/>
</dbReference>
<dbReference type="InterPro" id="IPR027417">
    <property type="entry name" value="P-loop_NTPase"/>
</dbReference>
<dbReference type="GO" id="GO:0071013">
    <property type="term" value="C:catalytic step 2 spliceosome"/>
    <property type="evidence" value="ECO:0007669"/>
    <property type="project" value="TreeGrafter"/>
</dbReference>
<comment type="catalytic activity">
    <reaction evidence="8">
        <text>ATP + H2O = ADP + phosphate + H(+)</text>
        <dbReference type="Rhea" id="RHEA:13065"/>
        <dbReference type="ChEBI" id="CHEBI:15377"/>
        <dbReference type="ChEBI" id="CHEBI:15378"/>
        <dbReference type="ChEBI" id="CHEBI:30616"/>
        <dbReference type="ChEBI" id="CHEBI:43474"/>
        <dbReference type="ChEBI" id="CHEBI:456216"/>
        <dbReference type="EC" id="3.6.4.13"/>
    </reaction>
</comment>
<dbReference type="GO" id="GO:0016787">
    <property type="term" value="F:hydrolase activity"/>
    <property type="evidence" value="ECO:0007669"/>
    <property type="project" value="UniProtKB-KW"/>
</dbReference>
<evidence type="ECO:0000256" key="3">
    <source>
        <dbReference type="ARBA" id="ARBA00022741"/>
    </source>
</evidence>
<dbReference type="Pfam" id="PF04408">
    <property type="entry name" value="WHD_HA2"/>
    <property type="match status" value="1"/>
</dbReference>
<dbReference type="GO" id="GO:0003723">
    <property type="term" value="F:RNA binding"/>
    <property type="evidence" value="ECO:0007669"/>
    <property type="project" value="TreeGrafter"/>
</dbReference>
<dbReference type="GO" id="GO:0005524">
    <property type="term" value="F:ATP binding"/>
    <property type="evidence" value="ECO:0007669"/>
    <property type="project" value="UniProtKB-KW"/>
</dbReference>
<keyword evidence="2" id="KW-0507">mRNA processing</keyword>
<protein>
    <recommendedName>
        <fullName evidence="1">RNA helicase</fullName>
        <ecNumber evidence="1">3.6.4.13</ecNumber>
    </recommendedName>
</protein>
<dbReference type="PROSITE" id="PS00690">
    <property type="entry name" value="DEAH_ATP_HELICASE"/>
    <property type="match status" value="1"/>
</dbReference>
<dbReference type="Gene3D" id="3.40.50.300">
    <property type="entry name" value="P-loop containing nucleotide triphosphate hydrolases"/>
    <property type="match status" value="2"/>
</dbReference>
<keyword evidence="4" id="KW-0378">Hydrolase</keyword>
<dbReference type="Proteomes" id="UP000187209">
    <property type="component" value="Unassembled WGS sequence"/>
</dbReference>
<keyword evidence="3" id="KW-0547">Nucleotide-binding</keyword>
<evidence type="ECO:0000256" key="7">
    <source>
        <dbReference type="ARBA" id="ARBA00023187"/>
    </source>
</evidence>
<dbReference type="InterPro" id="IPR014001">
    <property type="entry name" value="Helicase_ATP-bd"/>
</dbReference>
<reference evidence="11 12" key="1">
    <citation type="submission" date="2016-11" db="EMBL/GenBank/DDBJ databases">
        <title>The macronuclear genome of Stentor coeruleus: a giant cell with tiny introns.</title>
        <authorList>
            <person name="Slabodnick M."/>
            <person name="Ruby J.G."/>
            <person name="Reiff S.B."/>
            <person name="Swart E.C."/>
            <person name="Gosai S."/>
            <person name="Prabakaran S."/>
            <person name="Witkowska E."/>
            <person name="Larue G.E."/>
            <person name="Fisher S."/>
            <person name="Freeman R.M."/>
            <person name="Gunawardena J."/>
            <person name="Chu W."/>
            <person name="Stover N.A."/>
            <person name="Gregory B.D."/>
            <person name="Nowacki M."/>
            <person name="Derisi J."/>
            <person name="Roy S.W."/>
            <person name="Marshall W.F."/>
            <person name="Sood P."/>
        </authorList>
    </citation>
    <scope>NUCLEOTIDE SEQUENCE [LARGE SCALE GENOMIC DNA]</scope>
    <source>
        <strain evidence="11">WM001</strain>
    </source>
</reference>
<dbReference type="EC" id="3.6.4.13" evidence="1"/>
<dbReference type="Gene3D" id="1.20.120.1080">
    <property type="match status" value="1"/>
</dbReference>
<evidence type="ECO:0000256" key="1">
    <source>
        <dbReference type="ARBA" id="ARBA00012552"/>
    </source>
</evidence>
<dbReference type="PANTHER" id="PTHR18934">
    <property type="entry name" value="ATP-DEPENDENT RNA HELICASE"/>
    <property type="match status" value="1"/>
</dbReference>
<dbReference type="AlphaFoldDB" id="A0A1R2BWP6"/>
<keyword evidence="12" id="KW-1185">Reference proteome</keyword>
<organism evidence="11 12">
    <name type="scientific">Stentor coeruleus</name>
    <dbReference type="NCBI Taxonomy" id="5963"/>
    <lineage>
        <taxon>Eukaryota</taxon>
        <taxon>Sar</taxon>
        <taxon>Alveolata</taxon>
        <taxon>Ciliophora</taxon>
        <taxon>Postciliodesmatophora</taxon>
        <taxon>Heterotrichea</taxon>
        <taxon>Heterotrichida</taxon>
        <taxon>Stentoridae</taxon>
        <taxon>Stentor</taxon>
    </lineage>
</organism>
<evidence type="ECO:0000256" key="6">
    <source>
        <dbReference type="ARBA" id="ARBA00022840"/>
    </source>
</evidence>
<dbReference type="InterPro" id="IPR011709">
    <property type="entry name" value="DEAD-box_helicase_OB_fold"/>
</dbReference>
<dbReference type="InterPro" id="IPR002464">
    <property type="entry name" value="DNA/RNA_helicase_DEAH_CS"/>
</dbReference>
<evidence type="ECO:0000256" key="2">
    <source>
        <dbReference type="ARBA" id="ARBA00022664"/>
    </source>
</evidence>
<dbReference type="CDD" id="cd18791">
    <property type="entry name" value="SF2_C_RHA"/>
    <property type="match status" value="1"/>
</dbReference>
<dbReference type="Pfam" id="PF00270">
    <property type="entry name" value="DEAD"/>
    <property type="match status" value="1"/>
</dbReference>
<dbReference type="SMART" id="SM00487">
    <property type="entry name" value="DEXDc"/>
    <property type="match status" value="1"/>
</dbReference>
<evidence type="ECO:0000259" key="9">
    <source>
        <dbReference type="PROSITE" id="PS51192"/>
    </source>
</evidence>
<evidence type="ECO:0000256" key="4">
    <source>
        <dbReference type="ARBA" id="ARBA00022801"/>
    </source>
</evidence>
<dbReference type="Pfam" id="PF00271">
    <property type="entry name" value="Helicase_C"/>
    <property type="match status" value="1"/>
</dbReference>
<dbReference type="FunFam" id="3.40.50.300:FF:000615">
    <property type="entry name" value="pre-mRNA-splicing factor ATP-dependent RNA helicase DEAH7"/>
    <property type="match status" value="1"/>
</dbReference>
<keyword evidence="5" id="KW-0347">Helicase</keyword>